<dbReference type="PANTHER" id="PTHR39188:SF3">
    <property type="entry name" value="STAGE IV SPORULATION PROTEIN FB"/>
    <property type="match status" value="1"/>
</dbReference>
<dbReference type="InterPro" id="IPR046342">
    <property type="entry name" value="CBS_dom_sf"/>
</dbReference>
<dbReference type="InterPro" id="IPR016483">
    <property type="entry name" value="UCP006404_Pept_M50_CBS"/>
</dbReference>
<dbReference type="GO" id="GO:0008233">
    <property type="term" value="F:peptidase activity"/>
    <property type="evidence" value="ECO:0007669"/>
    <property type="project" value="UniProtKB-KW"/>
</dbReference>
<organism evidence="16 17">
    <name type="scientific">Streptomyces blastmyceticus</name>
    <dbReference type="NCBI Taxonomy" id="68180"/>
    <lineage>
        <taxon>Bacteria</taxon>
        <taxon>Bacillati</taxon>
        <taxon>Actinomycetota</taxon>
        <taxon>Actinomycetes</taxon>
        <taxon>Kitasatosporales</taxon>
        <taxon>Streptomycetaceae</taxon>
        <taxon>Streptomyces</taxon>
    </lineage>
</organism>
<keyword evidence="9 14" id="KW-0862">Zinc</keyword>
<dbReference type="CDD" id="cd06164">
    <property type="entry name" value="S2P-M50_SpoIVFB_CBS"/>
    <property type="match status" value="1"/>
</dbReference>
<dbReference type="Gene3D" id="3.10.580.10">
    <property type="entry name" value="CBS-domain"/>
    <property type="match status" value="1"/>
</dbReference>
<evidence type="ECO:0000256" key="5">
    <source>
        <dbReference type="ARBA" id="ARBA00022692"/>
    </source>
</evidence>
<comment type="caution">
    <text evidence="16">The sequence shown here is derived from an EMBL/GenBank/DDBJ whole genome shotgun (WGS) entry which is preliminary data.</text>
</comment>
<dbReference type="PANTHER" id="PTHR39188">
    <property type="entry name" value="MEMBRANE-ASSOCIATED ZINC METALLOPROTEASE M50B"/>
    <property type="match status" value="1"/>
</dbReference>
<feature type="transmembrane region" description="Helical" evidence="14">
    <location>
        <begin position="21"/>
        <end position="41"/>
    </location>
</feature>
<dbReference type="InterPro" id="IPR008915">
    <property type="entry name" value="Peptidase_M50"/>
</dbReference>
<evidence type="ECO:0000256" key="10">
    <source>
        <dbReference type="ARBA" id="ARBA00022989"/>
    </source>
</evidence>
<keyword evidence="6 14" id="KW-0479">Metal-binding</keyword>
<evidence type="ECO:0000256" key="4">
    <source>
        <dbReference type="ARBA" id="ARBA00022670"/>
    </source>
</evidence>
<reference evidence="16 17" key="1">
    <citation type="journal article" date="2019" name="Int. J. Syst. Evol. Microbiol.">
        <title>The Global Catalogue of Microorganisms (GCM) 10K type strain sequencing project: providing services to taxonomists for standard genome sequencing and annotation.</title>
        <authorList>
            <consortium name="The Broad Institute Genomics Platform"/>
            <consortium name="The Broad Institute Genome Sequencing Center for Infectious Disease"/>
            <person name="Wu L."/>
            <person name="Ma J."/>
        </authorList>
    </citation>
    <scope>NUCLEOTIDE SEQUENCE [LARGE SCALE GENOMIC DNA]</scope>
    <source>
        <strain evidence="16 17">JCM 4565</strain>
    </source>
</reference>
<evidence type="ECO:0000256" key="1">
    <source>
        <dbReference type="ARBA" id="ARBA00004651"/>
    </source>
</evidence>
<feature type="domain" description="Peptidase M50" evidence="15">
    <location>
        <begin position="133"/>
        <end position="191"/>
    </location>
</feature>
<evidence type="ECO:0000256" key="11">
    <source>
        <dbReference type="ARBA" id="ARBA00023049"/>
    </source>
</evidence>
<dbReference type="EMBL" id="BAAABW010000001">
    <property type="protein sequence ID" value="GAA0328459.1"/>
    <property type="molecule type" value="Genomic_DNA"/>
</dbReference>
<dbReference type="PIRSF" id="PIRSF006404">
    <property type="entry name" value="UCP006404_Pept_M50_CBS"/>
    <property type="match status" value="1"/>
</dbReference>
<evidence type="ECO:0000313" key="16">
    <source>
        <dbReference type="EMBL" id="GAA0328459.1"/>
    </source>
</evidence>
<evidence type="ECO:0000256" key="9">
    <source>
        <dbReference type="ARBA" id="ARBA00022833"/>
    </source>
</evidence>
<feature type="transmembrane region" description="Helical" evidence="14">
    <location>
        <begin position="134"/>
        <end position="159"/>
    </location>
</feature>
<comment type="subcellular location">
    <subcellularLocation>
        <location evidence="1 14">Cell membrane</location>
        <topology evidence="1 14">Multi-pass membrane protein</topology>
    </subcellularLocation>
</comment>
<keyword evidence="8 14" id="KW-0378">Hydrolase</keyword>
<feature type="transmembrane region" description="Helical" evidence="14">
    <location>
        <begin position="47"/>
        <end position="67"/>
    </location>
</feature>
<feature type="transmembrane region" description="Helical" evidence="14">
    <location>
        <begin position="213"/>
        <end position="232"/>
    </location>
</feature>
<keyword evidence="10 14" id="KW-1133">Transmembrane helix</keyword>
<evidence type="ECO:0000256" key="13">
    <source>
        <dbReference type="ARBA" id="ARBA00023136"/>
    </source>
</evidence>
<evidence type="ECO:0000256" key="14">
    <source>
        <dbReference type="PIRNR" id="PIRNR006404"/>
    </source>
</evidence>
<protein>
    <recommendedName>
        <fullName evidence="14">Zinc metalloprotease</fullName>
    </recommendedName>
</protein>
<keyword evidence="3 14" id="KW-1003">Cell membrane</keyword>
<keyword evidence="5 14" id="KW-0812">Transmembrane</keyword>
<keyword evidence="11 14" id="KW-0482">Metalloprotease</keyword>
<evidence type="ECO:0000256" key="3">
    <source>
        <dbReference type="ARBA" id="ARBA00022475"/>
    </source>
</evidence>
<evidence type="ECO:0000256" key="12">
    <source>
        <dbReference type="ARBA" id="ARBA00023122"/>
    </source>
</evidence>
<comment type="cofactor">
    <cofactor evidence="14">
        <name>Zn(2+)</name>
        <dbReference type="ChEBI" id="CHEBI:29105"/>
    </cofactor>
    <text evidence="14">Binds 1 zinc ion per subunit.</text>
</comment>
<feature type="transmembrane region" description="Helical" evidence="14">
    <location>
        <begin position="104"/>
        <end position="128"/>
    </location>
</feature>
<dbReference type="RefSeq" id="WP_344114829.1">
    <property type="nucleotide sequence ID" value="NZ_BAAABW010000001.1"/>
</dbReference>
<keyword evidence="13 14" id="KW-0472">Membrane</keyword>
<evidence type="ECO:0000256" key="2">
    <source>
        <dbReference type="ARBA" id="ARBA00007931"/>
    </source>
</evidence>
<dbReference type="Pfam" id="PF02163">
    <property type="entry name" value="Peptidase_M50"/>
    <property type="match status" value="2"/>
</dbReference>
<dbReference type="GO" id="GO:0006508">
    <property type="term" value="P:proteolysis"/>
    <property type="evidence" value="ECO:0007669"/>
    <property type="project" value="UniProtKB-KW"/>
</dbReference>
<feature type="domain" description="Peptidase M50" evidence="15">
    <location>
        <begin position="56"/>
        <end position="127"/>
    </location>
</feature>
<accession>A0ABN0W830</accession>
<proteinExistence type="inferred from homology"/>
<gene>
    <name evidence="16" type="ORF">GCM10010319_00540</name>
</gene>
<evidence type="ECO:0000256" key="8">
    <source>
        <dbReference type="ARBA" id="ARBA00022801"/>
    </source>
</evidence>
<dbReference type="SUPFAM" id="SSF54631">
    <property type="entry name" value="CBS-domain pair"/>
    <property type="match status" value="1"/>
</dbReference>
<evidence type="ECO:0000256" key="7">
    <source>
        <dbReference type="ARBA" id="ARBA00022737"/>
    </source>
</evidence>
<evidence type="ECO:0000259" key="15">
    <source>
        <dbReference type="Pfam" id="PF02163"/>
    </source>
</evidence>
<comment type="similarity">
    <text evidence="2 14">Belongs to the peptidase M50B family.</text>
</comment>
<keyword evidence="7" id="KW-0677">Repeat</keyword>
<sequence>MGGSLPLGKIFGVPLRIHWSAPVLIVFLGMGLAGGTLPAWVPGRSSGVYDAAGLAGAVLLTASLLLHESAHAVTARRAGIQVEDITVWGLGGVTRLGRAATPRVQLAVSAAGPLTSLVLGGIVLAAGYGAGHALHWALTSAVLVWAGWANLLLGAFNLLPATPLDGGRILQAALWWRGGDRSRAQLIAGRCGQAAGFLLVVAGWFEVVHGTGAGLWLMLVGGFVIISAGAEIRQAVIVAALEGVRVADVMTAEPLAGPDWHTVEQFLTEVMARTDRRAVPVFDFEGRPSGLAERLRLSMVPAAQRGEVRVRDVAVPLGQCTVATPGDDLVGVLERATPSARLAILVVDGGRLVGTVTGDDIARAARRRAPDPGGPLRLG</sequence>
<feature type="transmembrane region" description="Helical" evidence="14">
    <location>
        <begin position="187"/>
        <end position="207"/>
    </location>
</feature>
<name>A0ABN0W830_9ACTN</name>
<evidence type="ECO:0000313" key="17">
    <source>
        <dbReference type="Proteomes" id="UP001500063"/>
    </source>
</evidence>
<dbReference type="Proteomes" id="UP001500063">
    <property type="component" value="Unassembled WGS sequence"/>
</dbReference>
<evidence type="ECO:0000256" key="6">
    <source>
        <dbReference type="ARBA" id="ARBA00022723"/>
    </source>
</evidence>
<keyword evidence="4 14" id="KW-0645">Protease</keyword>
<keyword evidence="17" id="KW-1185">Reference proteome</keyword>
<keyword evidence="12" id="KW-0129">CBS domain</keyword>